<dbReference type="AlphaFoldDB" id="A0A8H3UK89"/>
<dbReference type="EMBL" id="WNWR01000638">
    <property type="protein sequence ID" value="KAE9972317.1"/>
    <property type="molecule type" value="Genomic_DNA"/>
</dbReference>
<gene>
    <name evidence="4" type="ORF">EG327_009521</name>
</gene>
<dbReference type="GO" id="GO:0003735">
    <property type="term" value="F:structural constituent of ribosome"/>
    <property type="evidence" value="ECO:0007669"/>
    <property type="project" value="InterPro"/>
</dbReference>
<sequence>MSLVNLAHVCSHLQNASKARLGLTSIPMTNLHLSLSLSLQKQGFVSTVQVAGPSPPPLDPLRNPSPEWREQLENQLEKEPWLAFSYNEADHVRRQGASGEHEDRYPDYVPPNPARRRIWLGLKYWNNEPVMRQLSLISKPTRRIWMGQDDIGTLVRGRKSGYVKGLTQPGECIFVSTDKGIFESRECVERTLGGQLLWSSDGLVSIIARVKGIESFSELGQTSKSHILVEVI</sequence>
<comment type="similarity">
    <text evidence="1">Belongs to the universal ribosomal protein uS8 family.</text>
</comment>
<evidence type="ECO:0000313" key="5">
    <source>
        <dbReference type="Proteomes" id="UP000490939"/>
    </source>
</evidence>
<dbReference type="GO" id="GO:0005840">
    <property type="term" value="C:ribosome"/>
    <property type="evidence" value="ECO:0007669"/>
    <property type="project" value="UniProtKB-KW"/>
</dbReference>
<accession>A0A8H3UK89</accession>
<protein>
    <submittedName>
        <fullName evidence="4">Uncharacterized protein</fullName>
    </submittedName>
</protein>
<dbReference type="GO" id="GO:0006412">
    <property type="term" value="P:translation"/>
    <property type="evidence" value="ECO:0007669"/>
    <property type="project" value="InterPro"/>
</dbReference>
<dbReference type="InterPro" id="IPR000630">
    <property type="entry name" value="Ribosomal_uS8"/>
</dbReference>
<name>A0A8H3UK89_VENIN</name>
<dbReference type="Gene3D" id="3.30.1490.10">
    <property type="match status" value="1"/>
</dbReference>
<dbReference type="GO" id="GO:1990904">
    <property type="term" value="C:ribonucleoprotein complex"/>
    <property type="evidence" value="ECO:0007669"/>
    <property type="project" value="UniProtKB-KW"/>
</dbReference>
<keyword evidence="5" id="KW-1185">Reference proteome</keyword>
<reference evidence="4 5" key="1">
    <citation type="submission" date="2019-07" db="EMBL/GenBank/DDBJ databases">
        <title>Venturia inaequalis Genome Resource.</title>
        <authorList>
            <person name="Lichtner F.J."/>
        </authorList>
    </citation>
    <scope>NUCLEOTIDE SEQUENCE [LARGE SCALE GENOMIC DNA]</scope>
    <source>
        <strain evidence="4 5">DMI_063113</strain>
    </source>
</reference>
<dbReference type="Proteomes" id="UP000490939">
    <property type="component" value="Unassembled WGS sequence"/>
</dbReference>
<dbReference type="PANTHER" id="PTHR11758">
    <property type="entry name" value="40S RIBOSOMAL PROTEIN S15A"/>
    <property type="match status" value="1"/>
</dbReference>
<keyword evidence="2" id="KW-0689">Ribosomal protein</keyword>
<comment type="caution">
    <text evidence="4">The sequence shown here is derived from an EMBL/GenBank/DDBJ whole genome shotgun (WGS) entry which is preliminary data.</text>
</comment>
<dbReference type="InterPro" id="IPR035987">
    <property type="entry name" value="Ribosomal_uS8_sf"/>
</dbReference>
<dbReference type="SUPFAM" id="SSF56047">
    <property type="entry name" value="Ribosomal protein S8"/>
    <property type="match status" value="1"/>
</dbReference>
<dbReference type="Pfam" id="PF00410">
    <property type="entry name" value="Ribosomal_S8"/>
    <property type="match status" value="1"/>
</dbReference>
<keyword evidence="3" id="KW-0687">Ribonucleoprotein</keyword>
<evidence type="ECO:0000256" key="3">
    <source>
        <dbReference type="ARBA" id="ARBA00023274"/>
    </source>
</evidence>
<proteinExistence type="inferred from homology"/>
<dbReference type="FunFam" id="3.30.1490.10:FF:000005">
    <property type="entry name" value="Mitochondrial 40S ribosomal protein S8"/>
    <property type="match status" value="1"/>
</dbReference>
<evidence type="ECO:0000256" key="1">
    <source>
        <dbReference type="ARBA" id="ARBA00006471"/>
    </source>
</evidence>
<evidence type="ECO:0000313" key="4">
    <source>
        <dbReference type="EMBL" id="KAE9972317.1"/>
    </source>
</evidence>
<organism evidence="4 5">
    <name type="scientific">Venturia inaequalis</name>
    <name type="common">Apple scab fungus</name>
    <dbReference type="NCBI Taxonomy" id="5025"/>
    <lineage>
        <taxon>Eukaryota</taxon>
        <taxon>Fungi</taxon>
        <taxon>Dikarya</taxon>
        <taxon>Ascomycota</taxon>
        <taxon>Pezizomycotina</taxon>
        <taxon>Dothideomycetes</taxon>
        <taxon>Pleosporomycetidae</taxon>
        <taxon>Venturiales</taxon>
        <taxon>Venturiaceae</taxon>
        <taxon>Venturia</taxon>
    </lineage>
</organism>
<evidence type="ECO:0000256" key="2">
    <source>
        <dbReference type="ARBA" id="ARBA00022980"/>
    </source>
</evidence>